<dbReference type="EMBL" id="JACIIZ010000009">
    <property type="protein sequence ID" value="MBB6252836.1"/>
    <property type="molecule type" value="Genomic_DNA"/>
</dbReference>
<name>A0A7X0B0Q5_9PROT</name>
<accession>A0A7X0B0Q5</accession>
<sequence>MAEIKTTAGTVVHVDAGGISVLTLGTGGTVLGGLGEQVTTAEAPEALLARLSLTKGFARLTRPDGSALWVKGAAVSLVREPLATEVPPDGTVKAVVLAGGHYAVSEDVRTAMAWINANGGAL</sequence>
<protein>
    <submittedName>
        <fullName evidence="1">Uncharacterized protein</fullName>
    </submittedName>
</protein>
<reference evidence="1 2" key="1">
    <citation type="submission" date="2020-08" db="EMBL/GenBank/DDBJ databases">
        <title>Genomic Encyclopedia of Type Strains, Phase IV (KMG-IV): sequencing the most valuable type-strain genomes for metagenomic binning, comparative biology and taxonomic classification.</title>
        <authorList>
            <person name="Goeker M."/>
        </authorList>
    </citation>
    <scope>NUCLEOTIDE SEQUENCE [LARGE SCALE GENOMIC DNA]</scope>
    <source>
        <strain evidence="1 2">DSM 22198</strain>
    </source>
</reference>
<proteinExistence type="predicted"/>
<keyword evidence="2" id="KW-1185">Reference proteome</keyword>
<evidence type="ECO:0000313" key="1">
    <source>
        <dbReference type="EMBL" id="MBB6252836.1"/>
    </source>
</evidence>
<comment type="caution">
    <text evidence="1">The sequence shown here is derived from an EMBL/GenBank/DDBJ whole genome shotgun (WGS) entry which is preliminary data.</text>
</comment>
<dbReference type="Proteomes" id="UP000539175">
    <property type="component" value="Unassembled WGS sequence"/>
</dbReference>
<evidence type="ECO:0000313" key="2">
    <source>
        <dbReference type="Proteomes" id="UP000539175"/>
    </source>
</evidence>
<dbReference type="RefSeq" id="WP_184802634.1">
    <property type="nucleotide sequence ID" value="NZ_JACIIZ010000009.1"/>
</dbReference>
<dbReference type="AlphaFoldDB" id="A0A7X0B0Q5"/>
<gene>
    <name evidence="1" type="ORF">FHS74_003404</name>
</gene>
<organism evidence="1 2">
    <name type="scientific">Nitrospirillum iridis</name>
    <dbReference type="NCBI Taxonomy" id="765888"/>
    <lineage>
        <taxon>Bacteria</taxon>
        <taxon>Pseudomonadati</taxon>
        <taxon>Pseudomonadota</taxon>
        <taxon>Alphaproteobacteria</taxon>
        <taxon>Rhodospirillales</taxon>
        <taxon>Azospirillaceae</taxon>
        <taxon>Nitrospirillum</taxon>
    </lineage>
</organism>